<sequence length="532" mass="59929">MYVLKIDILTLFISEEKFLMIIIWYKMAMYNSNFGYPPGPSHQQSTSSPFTSTPSNIRSQRPRFALPGYASYPRPRSSASKPNPDCFSENLRDNYEGYDEESNSKFPMTSNFSNSYPREFSGQESFSSSPIRNSYGNSSESLLSTPPGSSFGNSNNYNDNLRVMPSDSMVNNYGNSKNRMDISYSSGNNSLYPNNSNSLHSLNNSTYYSCNESFYESPKKSSYLGNVPNTNFPLSSSLPYSIANPSLININPDRRPDFQEPFQKKKDTFKADSSRKQKPFYEKKFKQEKKSMATKTVNHCSVCSIDFTSSIPYEMHLRGAKHAKKLKLQDAYHLIQQQVAQNKEIVPDLKSFRCDLCNITANSSLQLQTHLDGTKHKNKALQLQQSKEKKEESDSTEVNGKSNGSAVIRPLPAEFGEPQPAKIFKFSCETCNLSVNSDIQLQQHLASKKHQAKVEGKPMQRKKFKRKKSDDDKAEDEIKTDKDEAEDATQAAAITGDSLDTNVKETNSTEPRKMIMGVKTLSASFVQGDTLQ</sequence>
<dbReference type="EMBL" id="BMAV01007764">
    <property type="protein sequence ID" value="GFY50842.1"/>
    <property type="molecule type" value="Genomic_DNA"/>
</dbReference>
<gene>
    <name evidence="9" type="primary">NCL1_33001</name>
    <name evidence="9" type="ORF">TNIN_135811</name>
</gene>
<dbReference type="GO" id="GO:0003676">
    <property type="term" value="F:nucleic acid binding"/>
    <property type="evidence" value="ECO:0007669"/>
    <property type="project" value="InterPro"/>
</dbReference>
<evidence type="ECO:0000313" key="9">
    <source>
        <dbReference type="EMBL" id="GFY50842.1"/>
    </source>
</evidence>
<feature type="region of interest" description="Disordered" evidence="7">
    <location>
        <begin position="251"/>
        <end position="275"/>
    </location>
</feature>
<dbReference type="Proteomes" id="UP000886998">
    <property type="component" value="Unassembled WGS sequence"/>
</dbReference>
<protein>
    <submittedName>
        <fullName evidence="9">Zinc finger protein</fullName>
    </submittedName>
</protein>
<feature type="domain" description="C2H2-type" evidence="8">
    <location>
        <begin position="300"/>
        <end position="322"/>
    </location>
</feature>
<comment type="subcellular location">
    <subcellularLocation>
        <location evidence="1">Nucleus</location>
    </subcellularLocation>
</comment>
<feature type="compositionally biased region" description="Polar residues" evidence="7">
    <location>
        <begin position="498"/>
        <end position="509"/>
    </location>
</feature>
<comment type="caution">
    <text evidence="9">The sequence shown here is derived from an EMBL/GenBank/DDBJ whole genome shotgun (WGS) entry which is preliminary data.</text>
</comment>
<organism evidence="9 10">
    <name type="scientific">Trichonephila inaurata madagascariensis</name>
    <dbReference type="NCBI Taxonomy" id="2747483"/>
    <lineage>
        <taxon>Eukaryota</taxon>
        <taxon>Metazoa</taxon>
        <taxon>Ecdysozoa</taxon>
        <taxon>Arthropoda</taxon>
        <taxon>Chelicerata</taxon>
        <taxon>Arachnida</taxon>
        <taxon>Araneae</taxon>
        <taxon>Araneomorphae</taxon>
        <taxon>Entelegynae</taxon>
        <taxon>Araneoidea</taxon>
        <taxon>Nephilidae</taxon>
        <taxon>Trichonephila</taxon>
        <taxon>Trichonephila inaurata</taxon>
    </lineage>
</organism>
<evidence type="ECO:0000256" key="5">
    <source>
        <dbReference type="ARBA" id="ARBA00022833"/>
    </source>
</evidence>
<keyword evidence="3" id="KW-0677">Repeat</keyword>
<dbReference type="SMART" id="SM00355">
    <property type="entry name" value="ZnF_C2H2"/>
    <property type="match status" value="3"/>
</dbReference>
<feature type="compositionally biased region" description="Basic and acidic residues" evidence="7">
    <location>
        <begin position="252"/>
        <end position="275"/>
    </location>
</feature>
<dbReference type="PANTHER" id="PTHR46144:SF6">
    <property type="entry name" value="C2H2-TYPE DOMAIN-CONTAINING PROTEIN"/>
    <property type="match status" value="1"/>
</dbReference>
<dbReference type="AlphaFoldDB" id="A0A8X6XBT9"/>
<proteinExistence type="predicted"/>
<feature type="compositionally biased region" description="Polar residues" evidence="7">
    <location>
        <begin position="117"/>
        <end position="159"/>
    </location>
</feature>
<evidence type="ECO:0000256" key="1">
    <source>
        <dbReference type="ARBA" id="ARBA00004123"/>
    </source>
</evidence>
<dbReference type="GO" id="GO:0005634">
    <property type="term" value="C:nucleus"/>
    <property type="evidence" value="ECO:0007669"/>
    <property type="project" value="UniProtKB-SubCell"/>
</dbReference>
<feature type="domain" description="C2H2-type" evidence="8">
    <location>
        <begin position="428"/>
        <end position="450"/>
    </location>
</feature>
<feature type="region of interest" description="Disordered" evidence="7">
    <location>
        <begin position="38"/>
        <end position="92"/>
    </location>
</feature>
<dbReference type="OrthoDB" id="434647at2759"/>
<feature type="region of interest" description="Disordered" evidence="7">
    <location>
        <begin position="376"/>
        <end position="412"/>
    </location>
</feature>
<evidence type="ECO:0000256" key="2">
    <source>
        <dbReference type="ARBA" id="ARBA00022723"/>
    </source>
</evidence>
<keyword evidence="6" id="KW-0539">Nucleus</keyword>
<dbReference type="InterPro" id="IPR003604">
    <property type="entry name" value="Matrin/U1-like-C_Znf_C2H2"/>
</dbReference>
<keyword evidence="2" id="KW-0479">Metal-binding</keyword>
<keyword evidence="5" id="KW-0862">Zinc</keyword>
<dbReference type="PANTHER" id="PTHR46144">
    <property type="entry name" value="ZINC FINGER PROTEIN 385B-LIKE"/>
    <property type="match status" value="1"/>
</dbReference>
<feature type="region of interest" description="Disordered" evidence="7">
    <location>
        <begin position="446"/>
        <end position="515"/>
    </location>
</feature>
<dbReference type="PROSITE" id="PS00028">
    <property type="entry name" value="ZINC_FINGER_C2H2_1"/>
    <property type="match status" value="2"/>
</dbReference>
<reference evidence="9" key="1">
    <citation type="submission" date="2020-08" db="EMBL/GenBank/DDBJ databases">
        <title>Multicomponent nature underlies the extraordinary mechanical properties of spider dragline silk.</title>
        <authorList>
            <person name="Kono N."/>
            <person name="Nakamura H."/>
            <person name="Mori M."/>
            <person name="Yoshida Y."/>
            <person name="Ohtoshi R."/>
            <person name="Malay A.D."/>
            <person name="Moran D.A.P."/>
            <person name="Tomita M."/>
            <person name="Numata K."/>
            <person name="Arakawa K."/>
        </authorList>
    </citation>
    <scope>NUCLEOTIDE SEQUENCE</scope>
</reference>
<dbReference type="SUPFAM" id="SSF57667">
    <property type="entry name" value="beta-beta-alpha zinc fingers"/>
    <property type="match status" value="3"/>
</dbReference>
<name>A0A8X6XBT9_9ARAC</name>
<evidence type="ECO:0000256" key="7">
    <source>
        <dbReference type="SAM" id="MobiDB-lite"/>
    </source>
</evidence>
<dbReference type="InterPro" id="IPR013087">
    <property type="entry name" value="Znf_C2H2_type"/>
</dbReference>
<keyword evidence="10" id="KW-1185">Reference proteome</keyword>
<evidence type="ECO:0000256" key="6">
    <source>
        <dbReference type="ARBA" id="ARBA00023242"/>
    </source>
</evidence>
<evidence type="ECO:0000256" key="3">
    <source>
        <dbReference type="ARBA" id="ARBA00022737"/>
    </source>
</evidence>
<dbReference type="GO" id="GO:0008270">
    <property type="term" value="F:zinc ion binding"/>
    <property type="evidence" value="ECO:0007669"/>
    <property type="project" value="UniProtKB-KW"/>
</dbReference>
<dbReference type="Gene3D" id="3.30.160.60">
    <property type="entry name" value="Classic Zinc Finger"/>
    <property type="match status" value="3"/>
</dbReference>
<dbReference type="Pfam" id="PF12874">
    <property type="entry name" value="zf-met"/>
    <property type="match status" value="3"/>
</dbReference>
<keyword evidence="4" id="KW-0863">Zinc-finger</keyword>
<feature type="compositionally biased region" description="Low complexity" evidence="7">
    <location>
        <begin position="41"/>
        <end position="55"/>
    </location>
</feature>
<accession>A0A8X6XBT9</accession>
<evidence type="ECO:0000259" key="8">
    <source>
        <dbReference type="PROSITE" id="PS00028"/>
    </source>
</evidence>
<evidence type="ECO:0000313" key="10">
    <source>
        <dbReference type="Proteomes" id="UP000886998"/>
    </source>
</evidence>
<feature type="region of interest" description="Disordered" evidence="7">
    <location>
        <begin position="117"/>
        <end position="163"/>
    </location>
</feature>
<evidence type="ECO:0000256" key="4">
    <source>
        <dbReference type="ARBA" id="ARBA00022771"/>
    </source>
</evidence>
<dbReference type="SMART" id="SM00451">
    <property type="entry name" value="ZnF_U1"/>
    <property type="match status" value="3"/>
</dbReference>
<feature type="compositionally biased region" description="Polar residues" evidence="7">
    <location>
        <begin position="396"/>
        <end position="405"/>
    </location>
</feature>
<dbReference type="InterPro" id="IPR051868">
    <property type="entry name" value="ZN346_ZMAT4"/>
</dbReference>
<dbReference type="InterPro" id="IPR036236">
    <property type="entry name" value="Znf_C2H2_sf"/>
</dbReference>
<feature type="compositionally biased region" description="Basic and acidic residues" evidence="7">
    <location>
        <begin position="468"/>
        <end position="482"/>
    </location>
</feature>